<evidence type="ECO:0008006" key="3">
    <source>
        <dbReference type="Google" id="ProtNLM"/>
    </source>
</evidence>
<dbReference type="EMBL" id="BAPF01000018">
    <property type="protein sequence ID" value="GBQ79242.1"/>
    <property type="molecule type" value="Genomic_DNA"/>
</dbReference>
<accession>A0ABQ0PS70</accession>
<proteinExistence type="predicted"/>
<organism evidence="1 2">
    <name type="scientific">Acetobacter malorum DSM 14337</name>
    <dbReference type="NCBI Taxonomy" id="1307910"/>
    <lineage>
        <taxon>Bacteria</taxon>
        <taxon>Pseudomonadati</taxon>
        <taxon>Pseudomonadota</taxon>
        <taxon>Alphaproteobacteria</taxon>
        <taxon>Acetobacterales</taxon>
        <taxon>Acetobacteraceae</taxon>
        <taxon>Acetobacter</taxon>
    </lineage>
</organism>
<reference evidence="1" key="1">
    <citation type="submission" date="2013-04" db="EMBL/GenBank/DDBJ databases">
        <title>The genome sequencing project of 58 acetic acid bacteria.</title>
        <authorList>
            <person name="Okamoto-Kainuma A."/>
            <person name="Ishikawa M."/>
            <person name="Umino S."/>
            <person name="Koizumi Y."/>
            <person name="Shiwa Y."/>
            <person name="Yoshikawa H."/>
            <person name="Matsutani M."/>
            <person name="Matsushita K."/>
        </authorList>
    </citation>
    <scope>NUCLEOTIDE SEQUENCE</scope>
    <source>
        <strain evidence="1">DSM 14337</strain>
    </source>
</reference>
<protein>
    <recommendedName>
        <fullName evidence="3">Transposase</fullName>
    </recommendedName>
</protein>
<dbReference type="Proteomes" id="UP001065047">
    <property type="component" value="Unassembled WGS sequence"/>
</dbReference>
<evidence type="ECO:0000313" key="2">
    <source>
        <dbReference type="Proteomes" id="UP001065047"/>
    </source>
</evidence>
<evidence type="ECO:0000313" key="1">
    <source>
        <dbReference type="EMBL" id="GBQ79242.1"/>
    </source>
</evidence>
<gene>
    <name evidence="1" type="ORF">AA14337_1390</name>
</gene>
<name>A0ABQ0PS70_9PROT</name>
<sequence length="60" mass="6728">MLIVTAAVNPEKRRLEDLPAIRKKTSADNGRACMEGVRKRRKAAEYGESGLRKGRERMGV</sequence>
<comment type="caution">
    <text evidence="1">The sequence shown here is derived from an EMBL/GenBank/DDBJ whole genome shotgun (WGS) entry which is preliminary data.</text>
</comment>
<keyword evidence="2" id="KW-1185">Reference proteome</keyword>